<comment type="caution">
    <text evidence="2">The sequence shown here is derived from an EMBL/GenBank/DDBJ whole genome shotgun (WGS) entry which is preliminary data.</text>
</comment>
<dbReference type="AlphaFoldDB" id="A0AAD8NWM1"/>
<evidence type="ECO:0000313" key="2">
    <source>
        <dbReference type="EMBL" id="KAK1423436.1"/>
    </source>
</evidence>
<proteinExistence type="predicted"/>
<keyword evidence="3" id="KW-1185">Reference proteome</keyword>
<evidence type="ECO:0000313" key="3">
    <source>
        <dbReference type="Proteomes" id="UP001229421"/>
    </source>
</evidence>
<keyword evidence="1" id="KW-0812">Transmembrane</keyword>
<gene>
    <name evidence="2" type="ORF">QVD17_18739</name>
</gene>
<feature type="transmembrane region" description="Helical" evidence="1">
    <location>
        <begin position="55"/>
        <end position="76"/>
    </location>
</feature>
<keyword evidence="1" id="KW-1133">Transmembrane helix</keyword>
<dbReference type="Proteomes" id="UP001229421">
    <property type="component" value="Unassembled WGS sequence"/>
</dbReference>
<evidence type="ECO:0000256" key="1">
    <source>
        <dbReference type="SAM" id="Phobius"/>
    </source>
</evidence>
<accession>A0AAD8NWM1</accession>
<keyword evidence="1" id="KW-0472">Membrane</keyword>
<protein>
    <submittedName>
        <fullName evidence="2">Uncharacterized protein</fullName>
    </submittedName>
</protein>
<sequence>MLRRRVYCRHTYVQASITSSHLISSPSKFCFHLGKQSIDVKIYMAVRLEHVERFALYRVFVNLSPPASALLVRVFWLSV</sequence>
<organism evidence="2 3">
    <name type="scientific">Tagetes erecta</name>
    <name type="common">African marigold</name>
    <dbReference type="NCBI Taxonomy" id="13708"/>
    <lineage>
        <taxon>Eukaryota</taxon>
        <taxon>Viridiplantae</taxon>
        <taxon>Streptophyta</taxon>
        <taxon>Embryophyta</taxon>
        <taxon>Tracheophyta</taxon>
        <taxon>Spermatophyta</taxon>
        <taxon>Magnoliopsida</taxon>
        <taxon>eudicotyledons</taxon>
        <taxon>Gunneridae</taxon>
        <taxon>Pentapetalae</taxon>
        <taxon>asterids</taxon>
        <taxon>campanulids</taxon>
        <taxon>Asterales</taxon>
        <taxon>Asteraceae</taxon>
        <taxon>Asteroideae</taxon>
        <taxon>Heliantheae alliance</taxon>
        <taxon>Tageteae</taxon>
        <taxon>Tagetes</taxon>
    </lineage>
</organism>
<reference evidence="2" key="1">
    <citation type="journal article" date="2023" name="bioRxiv">
        <title>Improved chromosome-level genome assembly for marigold (Tagetes erecta).</title>
        <authorList>
            <person name="Jiang F."/>
            <person name="Yuan L."/>
            <person name="Wang S."/>
            <person name="Wang H."/>
            <person name="Xu D."/>
            <person name="Wang A."/>
            <person name="Fan W."/>
        </authorList>
    </citation>
    <scope>NUCLEOTIDE SEQUENCE</scope>
    <source>
        <strain evidence="2">WSJ</strain>
        <tissue evidence="2">Leaf</tissue>
    </source>
</reference>
<name>A0AAD8NWM1_TARER</name>
<dbReference type="EMBL" id="JAUHHV010000005">
    <property type="protein sequence ID" value="KAK1423436.1"/>
    <property type="molecule type" value="Genomic_DNA"/>
</dbReference>